<sequence>MSKLYRFLVSESLYEVFPHATGLFLEKGIPDHRPILLKESIVDYGPTSFRFFHSWLEIDGFHDLVAHTWNNDVIVNGNGFILFKKKLQNLKKVIQVWIASQKADAYTLKKEHHHRLSTIDLKIDQGCAS</sequence>
<dbReference type="AlphaFoldDB" id="A0A2U1NET6"/>
<evidence type="ECO:0000313" key="1">
    <source>
        <dbReference type="EMBL" id="PWA71998.1"/>
    </source>
</evidence>
<dbReference type="PANTHER" id="PTHR33710">
    <property type="entry name" value="BNAC02G09200D PROTEIN"/>
    <property type="match status" value="1"/>
</dbReference>
<name>A0A2U1NET6_ARTAN</name>
<organism evidence="1 2">
    <name type="scientific">Artemisia annua</name>
    <name type="common">Sweet wormwood</name>
    <dbReference type="NCBI Taxonomy" id="35608"/>
    <lineage>
        <taxon>Eukaryota</taxon>
        <taxon>Viridiplantae</taxon>
        <taxon>Streptophyta</taxon>
        <taxon>Embryophyta</taxon>
        <taxon>Tracheophyta</taxon>
        <taxon>Spermatophyta</taxon>
        <taxon>Magnoliopsida</taxon>
        <taxon>eudicotyledons</taxon>
        <taxon>Gunneridae</taxon>
        <taxon>Pentapetalae</taxon>
        <taxon>asterids</taxon>
        <taxon>campanulids</taxon>
        <taxon>Asterales</taxon>
        <taxon>Asteraceae</taxon>
        <taxon>Asteroideae</taxon>
        <taxon>Anthemideae</taxon>
        <taxon>Artemisiinae</taxon>
        <taxon>Artemisia</taxon>
    </lineage>
</organism>
<dbReference type="Proteomes" id="UP000245207">
    <property type="component" value="Unassembled WGS sequence"/>
</dbReference>
<dbReference type="PANTHER" id="PTHR33710:SF64">
    <property type="entry name" value="ENDONUCLEASE_EXONUCLEASE_PHOSPHATASE DOMAIN-CONTAINING PROTEIN"/>
    <property type="match status" value="1"/>
</dbReference>
<evidence type="ECO:0008006" key="3">
    <source>
        <dbReference type="Google" id="ProtNLM"/>
    </source>
</evidence>
<evidence type="ECO:0000313" key="2">
    <source>
        <dbReference type="Proteomes" id="UP000245207"/>
    </source>
</evidence>
<dbReference type="EMBL" id="PKPP01002980">
    <property type="protein sequence ID" value="PWA71998.1"/>
    <property type="molecule type" value="Genomic_DNA"/>
</dbReference>
<dbReference type="OrthoDB" id="1752048at2759"/>
<accession>A0A2U1NET6</accession>
<gene>
    <name evidence="1" type="ORF">CTI12_AA274130</name>
</gene>
<proteinExistence type="predicted"/>
<keyword evidence="2" id="KW-1185">Reference proteome</keyword>
<comment type="caution">
    <text evidence="1">The sequence shown here is derived from an EMBL/GenBank/DDBJ whole genome shotgun (WGS) entry which is preliminary data.</text>
</comment>
<protein>
    <recommendedName>
        <fullName evidence="3">RNA-directed DNA polymerase, eukaryota, Reverse transcriptase zinc-binding domain protein</fullName>
    </recommendedName>
</protein>
<reference evidence="1 2" key="1">
    <citation type="journal article" date="2018" name="Mol. Plant">
        <title>The genome of Artemisia annua provides insight into the evolution of Asteraceae family and artemisinin biosynthesis.</title>
        <authorList>
            <person name="Shen Q."/>
            <person name="Zhang L."/>
            <person name="Liao Z."/>
            <person name="Wang S."/>
            <person name="Yan T."/>
            <person name="Shi P."/>
            <person name="Liu M."/>
            <person name="Fu X."/>
            <person name="Pan Q."/>
            <person name="Wang Y."/>
            <person name="Lv Z."/>
            <person name="Lu X."/>
            <person name="Zhang F."/>
            <person name="Jiang W."/>
            <person name="Ma Y."/>
            <person name="Chen M."/>
            <person name="Hao X."/>
            <person name="Li L."/>
            <person name="Tang Y."/>
            <person name="Lv G."/>
            <person name="Zhou Y."/>
            <person name="Sun X."/>
            <person name="Brodelius P.E."/>
            <person name="Rose J.K.C."/>
            <person name="Tang K."/>
        </authorList>
    </citation>
    <scope>NUCLEOTIDE SEQUENCE [LARGE SCALE GENOMIC DNA]</scope>
    <source>
        <strain evidence="2">cv. Huhao1</strain>
        <tissue evidence="1">Leaf</tissue>
    </source>
</reference>